<keyword evidence="2" id="KW-0812">Transmembrane</keyword>
<feature type="transmembrane region" description="Helical" evidence="2">
    <location>
        <begin position="434"/>
        <end position="455"/>
    </location>
</feature>
<feature type="compositionally biased region" description="Basic and acidic residues" evidence="1">
    <location>
        <begin position="273"/>
        <end position="286"/>
    </location>
</feature>
<proteinExistence type="predicted"/>
<keyword evidence="2" id="KW-1133">Transmembrane helix</keyword>
<organism evidence="3 4">
    <name type="scientific">Citricoccus muralis</name>
    <dbReference type="NCBI Taxonomy" id="169134"/>
    <lineage>
        <taxon>Bacteria</taxon>
        <taxon>Bacillati</taxon>
        <taxon>Actinomycetota</taxon>
        <taxon>Actinomycetes</taxon>
        <taxon>Micrococcales</taxon>
        <taxon>Micrococcaceae</taxon>
        <taxon>Citricoccus</taxon>
    </lineage>
</organism>
<evidence type="ECO:0000313" key="4">
    <source>
        <dbReference type="Proteomes" id="UP000256727"/>
    </source>
</evidence>
<dbReference type="RefSeq" id="WP_147301229.1">
    <property type="nucleotide sequence ID" value="NZ_QREH01000001.1"/>
</dbReference>
<dbReference type="Gene3D" id="2.60.120.260">
    <property type="entry name" value="Galactose-binding domain-like"/>
    <property type="match status" value="1"/>
</dbReference>
<evidence type="ECO:0000256" key="1">
    <source>
        <dbReference type="SAM" id="MobiDB-lite"/>
    </source>
</evidence>
<evidence type="ECO:0008006" key="5">
    <source>
        <dbReference type="Google" id="ProtNLM"/>
    </source>
</evidence>
<sequence>MPQPIEEGMVLGGRYLVTGHVLTSADQDMVLDGRDQVLNRDVSILVASSAHASQVAASARELATGERQGTIQVLDLGLSEGRTYLIAGGNPAPEDLLDMTREQQVYVEPFYTDTLGSEIFGEARTYEPQVYEDDEEYYEELDDGYTGPETETRRPKFLRGISDRLSQRLGSDDAAKDAVDGRAAAGAVGAGAAGAAATRNAQGHDDGARHEHDPYRSAVLRTDETPLPETVSDSDWTGAQDEVTVTSSAADRNVAATSASPVVGSASDEERDEPSRDASDLGRSEDTGEVTGEMTGETPTAAVGSPAIGRHSPKPGREPHQRAAERPKVTLWDDAPYEPSRNDQAGAAGESHSDDRRGAGVLGAGVTGAGLAAGAGSGSGSAGAGAGAGGGSHGGSAGGPGRHPDVDHGDDDDYPEFDDYEEHDEDDKPRGARWLVGGILVLLLILGAVFAFNILDNNRNPEAGGGESSTPGSSPAESSQEQTQDSQLPEPAIVSATRVVPDDDGLSAETDSTLPNAIDGNPATAWQTYTFAQPAFGGYASSMALVIELEEPSAVSQVDITQNNGSGGSFSVLLSDTPEIDDARQIAEGSLTGPEVSVPIPAEDGSPAEAQYVIINFTELPELSNATSNRPYGLRIAEVEVN</sequence>
<dbReference type="EMBL" id="QREH01000001">
    <property type="protein sequence ID" value="REE04556.1"/>
    <property type="molecule type" value="Genomic_DNA"/>
</dbReference>
<feature type="compositionally biased region" description="Gly residues" evidence="1">
    <location>
        <begin position="374"/>
        <end position="401"/>
    </location>
</feature>
<gene>
    <name evidence="3" type="ORF">C8E99_2392</name>
</gene>
<evidence type="ECO:0000256" key="2">
    <source>
        <dbReference type="SAM" id="Phobius"/>
    </source>
</evidence>
<protein>
    <recommendedName>
        <fullName evidence="5">F5/8 type C domain-containing protein</fullName>
    </recommendedName>
</protein>
<feature type="compositionally biased region" description="Low complexity" evidence="1">
    <location>
        <begin position="289"/>
        <end position="300"/>
    </location>
</feature>
<name>A0A3D9LFW6_9MICC</name>
<dbReference type="OrthoDB" id="4961075at2"/>
<feature type="compositionally biased region" description="Polar residues" evidence="1">
    <location>
        <begin position="231"/>
        <end position="260"/>
    </location>
</feature>
<feature type="region of interest" description="Disordered" evidence="1">
    <location>
        <begin position="217"/>
        <end position="361"/>
    </location>
</feature>
<feature type="region of interest" description="Disordered" evidence="1">
    <location>
        <begin position="374"/>
        <end position="430"/>
    </location>
</feature>
<accession>A0A3D9LFW6</accession>
<feature type="compositionally biased region" description="Acidic residues" evidence="1">
    <location>
        <begin position="408"/>
        <end position="425"/>
    </location>
</feature>
<feature type="region of interest" description="Disordered" evidence="1">
    <location>
        <begin position="461"/>
        <end position="491"/>
    </location>
</feature>
<feature type="compositionally biased region" description="Low complexity" evidence="1">
    <location>
        <begin position="468"/>
        <end position="479"/>
    </location>
</feature>
<reference evidence="3 4" key="1">
    <citation type="submission" date="2018-07" db="EMBL/GenBank/DDBJ databases">
        <title>Sequencing the genomes of 1000 actinobacteria strains.</title>
        <authorList>
            <person name="Klenk H.-P."/>
        </authorList>
    </citation>
    <scope>NUCLEOTIDE SEQUENCE [LARGE SCALE GENOMIC DNA]</scope>
    <source>
        <strain evidence="3 4">DSM 14442</strain>
    </source>
</reference>
<feature type="compositionally biased region" description="Basic and acidic residues" evidence="1">
    <location>
        <begin position="315"/>
        <end position="328"/>
    </location>
</feature>
<keyword evidence="2" id="KW-0472">Membrane</keyword>
<dbReference type="AlphaFoldDB" id="A0A3D9LFW6"/>
<keyword evidence="4" id="KW-1185">Reference proteome</keyword>
<evidence type="ECO:0000313" key="3">
    <source>
        <dbReference type="EMBL" id="REE04556.1"/>
    </source>
</evidence>
<dbReference type="InterPro" id="IPR008979">
    <property type="entry name" value="Galactose-bd-like_sf"/>
</dbReference>
<dbReference type="SUPFAM" id="SSF49785">
    <property type="entry name" value="Galactose-binding domain-like"/>
    <property type="match status" value="1"/>
</dbReference>
<dbReference type="Proteomes" id="UP000256727">
    <property type="component" value="Unassembled WGS sequence"/>
</dbReference>
<comment type="caution">
    <text evidence="3">The sequence shown here is derived from an EMBL/GenBank/DDBJ whole genome shotgun (WGS) entry which is preliminary data.</text>
</comment>